<protein>
    <submittedName>
        <fullName evidence="1">Uncharacterized protein</fullName>
    </submittedName>
</protein>
<name>B1J248_PSEPW</name>
<gene>
    <name evidence="1" type="ordered locus">PputW619_0699</name>
</gene>
<reference evidence="1" key="1">
    <citation type="submission" date="2008-02" db="EMBL/GenBank/DDBJ databases">
        <title>Complete sequence of Psuedomonas putida W619.</title>
        <authorList>
            <consortium name="US DOE Joint Genome Institute"/>
            <person name="Copeland A."/>
            <person name="Lucas S."/>
            <person name="Lapidus A."/>
            <person name="Barry K."/>
            <person name="Detter J.C."/>
            <person name="Glavina del Rio T."/>
            <person name="Dalin E."/>
            <person name="Tice H."/>
            <person name="Pitluck S."/>
            <person name="Chain P."/>
            <person name="Malfatti S."/>
            <person name="Shin M."/>
            <person name="Vergez L."/>
            <person name="Schmutz J."/>
            <person name="Larimer F."/>
            <person name="Land M."/>
            <person name="Hauser L."/>
            <person name="Kyrpides N."/>
            <person name="Kim E."/>
            <person name="Taghavi S."/>
            <person name="Vangronsveld D."/>
            <person name="van der Lelie D."/>
            <person name="Richardson P."/>
        </authorList>
    </citation>
    <scope>NUCLEOTIDE SEQUENCE</scope>
    <source>
        <strain evidence="1">W619</strain>
    </source>
</reference>
<proteinExistence type="predicted"/>
<evidence type="ECO:0000313" key="1">
    <source>
        <dbReference type="EMBL" id="ACA71204.1"/>
    </source>
</evidence>
<organism evidence="1">
    <name type="scientific">Pseudomonas putida (strain W619)</name>
    <dbReference type="NCBI Taxonomy" id="390235"/>
    <lineage>
        <taxon>Bacteria</taxon>
        <taxon>Pseudomonadati</taxon>
        <taxon>Pseudomonadota</taxon>
        <taxon>Gammaproteobacteria</taxon>
        <taxon>Pseudomonadales</taxon>
        <taxon>Pseudomonadaceae</taxon>
        <taxon>Pseudomonas</taxon>
    </lineage>
</organism>
<dbReference type="AlphaFoldDB" id="B1J248"/>
<accession>B1J248</accession>
<dbReference type="EMBL" id="CP000949">
    <property type="protein sequence ID" value="ACA71204.1"/>
    <property type="molecule type" value="Genomic_DNA"/>
</dbReference>
<dbReference type="HOGENOM" id="CLU_3331834_0_0_6"/>
<dbReference type="KEGG" id="ppw:PputW619_0699"/>
<sequence length="38" mass="4414">MRLSHRNEYRTIQALSYAQNLFLARCEARHPALEVTPG</sequence>
<dbReference type="STRING" id="390235.PputW619_0699"/>